<dbReference type="AlphaFoldDB" id="A0AB34JC59"/>
<dbReference type="Proteomes" id="UP001515480">
    <property type="component" value="Unassembled WGS sequence"/>
</dbReference>
<reference evidence="1 2" key="1">
    <citation type="journal article" date="2024" name="Science">
        <title>Giant polyketide synthase enzymes in the biosynthesis of giant marine polyether toxins.</title>
        <authorList>
            <person name="Fallon T.R."/>
            <person name="Shende V.V."/>
            <person name="Wierzbicki I.H."/>
            <person name="Pendleton A.L."/>
            <person name="Watervoot N.F."/>
            <person name="Auber R.P."/>
            <person name="Gonzalez D.J."/>
            <person name="Wisecaver J.H."/>
            <person name="Moore B.S."/>
        </authorList>
    </citation>
    <scope>NUCLEOTIDE SEQUENCE [LARGE SCALE GENOMIC DNA]</scope>
    <source>
        <strain evidence="1 2">12B1</strain>
    </source>
</reference>
<name>A0AB34JC59_PRYPA</name>
<evidence type="ECO:0000313" key="2">
    <source>
        <dbReference type="Proteomes" id="UP001515480"/>
    </source>
</evidence>
<comment type="caution">
    <text evidence="1">The sequence shown here is derived from an EMBL/GenBank/DDBJ whole genome shotgun (WGS) entry which is preliminary data.</text>
</comment>
<protein>
    <submittedName>
        <fullName evidence="1">Uncharacterized protein</fullName>
    </submittedName>
</protein>
<organism evidence="1 2">
    <name type="scientific">Prymnesium parvum</name>
    <name type="common">Toxic golden alga</name>
    <dbReference type="NCBI Taxonomy" id="97485"/>
    <lineage>
        <taxon>Eukaryota</taxon>
        <taxon>Haptista</taxon>
        <taxon>Haptophyta</taxon>
        <taxon>Prymnesiophyceae</taxon>
        <taxon>Prymnesiales</taxon>
        <taxon>Prymnesiaceae</taxon>
        <taxon>Prymnesium</taxon>
    </lineage>
</organism>
<accession>A0AB34JC59</accession>
<sequence length="155" mass="16614">MSVSMEPGIKQLIFFKKPDVVLTRATFTVGGGPNFTLRAEYAAKMLHLGDVVMDAMKQLIKRENGGRLGAFDAINPFNGCSGACDIADGLVGSGNGKCALMALRDVIAPHVADECWGIPAEWHGEWRAEKVFCVKLAPGEGPSWFCGLKIMKDGA</sequence>
<proteinExistence type="predicted"/>
<gene>
    <name evidence="1" type="ORF">AB1Y20_023099</name>
</gene>
<dbReference type="EMBL" id="JBGBPQ010000009">
    <property type="protein sequence ID" value="KAL1519585.1"/>
    <property type="molecule type" value="Genomic_DNA"/>
</dbReference>
<keyword evidence="2" id="KW-1185">Reference proteome</keyword>
<evidence type="ECO:0000313" key="1">
    <source>
        <dbReference type="EMBL" id="KAL1519585.1"/>
    </source>
</evidence>